<proteinExistence type="predicted"/>
<dbReference type="AlphaFoldDB" id="B9S0P7"/>
<organism evidence="1 2">
    <name type="scientific">Ricinus communis</name>
    <name type="common">Castor bean</name>
    <dbReference type="NCBI Taxonomy" id="3988"/>
    <lineage>
        <taxon>Eukaryota</taxon>
        <taxon>Viridiplantae</taxon>
        <taxon>Streptophyta</taxon>
        <taxon>Embryophyta</taxon>
        <taxon>Tracheophyta</taxon>
        <taxon>Spermatophyta</taxon>
        <taxon>Magnoliopsida</taxon>
        <taxon>eudicotyledons</taxon>
        <taxon>Gunneridae</taxon>
        <taxon>Pentapetalae</taxon>
        <taxon>rosids</taxon>
        <taxon>fabids</taxon>
        <taxon>Malpighiales</taxon>
        <taxon>Euphorbiaceae</taxon>
        <taxon>Acalyphoideae</taxon>
        <taxon>Acalypheae</taxon>
        <taxon>Ricinus</taxon>
    </lineage>
</organism>
<name>B9S0P7_RICCO</name>
<dbReference type="EMBL" id="EQ973838">
    <property type="protein sequence ID" value="EEF42815.1"/>
    <property type="molecule type" value="Genomic_DNA"/>
</dbReference>
<sequence>MGKVSGVHELGGREASKDPYFRSMFTPHIATKRFEFENQWLREAQCQDAFVKAREARVGWDFNRDWRFVVLIFSDGGRVWLRVFADVLSVLKGV</sequence>
<dbReference type="InParanoid" id="B9S0P7"/>
<keyword evidence="2" id="KW-1185">Reference proteome</keyword>
<reference evidence="2" key="1">
    <citation type="journal article" date="2010" name="Nat. Biotechnol.">
        <title>Draft genome sequence of the oilseed species Ricinus communis.</title>
        <authorList>
            <person name="Chan A.P."/>
            <person name="Crabtree J."/>
            <person name="Zhao Q."/>
            <person name="Lorenzi H."/>
            <person name="Orvis J."/>
            <person name="Puiu D."/>
            <person name="Melake-Berhan A."/>
            <person name="Jones K.M."/>
            <person name="Redman J."/>
            <person name="Chen G."/>
            <person name="Cahoon E.B."/>
            <person name="Gedil M."/>
            <person name="Stanke M."/>
            <person name="Haas B.J."/>
            <person name="Wortman J.R."/>
            <person name="Fraser-Liggett C.M."/>
            <person name="Ravel J."/>
            <person name="Rabinowicz P.D."/>
        </authorList>
    </citation>
    <scope>NUCLEOTIDE SEQUENCE [LARGE SCALE GENOMIC DNA]</scope>
    <source>
        <strain evidence="2">cv. Hale</strain>
    </source>
</reference>
<evidence type="ECO:0000313" key="2">
    <source>
        <dbReference type="Proteomes" id="UP000008311"/>
    </source>
</evidence>
<accession>B9S0P7</accession>
<gene>
    <name evidence="1" type="ORF">RCOM_1693950</name>
</gene>
<protein>
    <submittedName>
        <fullName evidence="1">Uncharacterized protein</fullName>
    </submittedName>
</protein>
<dbReference type="Proteomes" id="UP000008311">
    <property type="component" value="Unassembled WGS sequence"/>
</dbReference>
<evidence type="ECO:0000313" key="1">
    <source>
        <dbReference type="EMBL" id="EEF42815.1"/>
    </source>
</evidence>